<keyword evidence="1" id="KW-1133">Transmembrane helix</keyword>
<organism evidence="3 5">
    <name type="scientific">Medicago truncatula</name>
    <name type="common">Barrel medic</name>
    <name type="synonym">Medicago tribuloides</name>
    <dbReference type="NCBI Taxonomy" id="3880"/>
    <lineage>
        <taxon>Eukaryota</taxon>
        <taxon>Viridiplantae</taxon>
        <taxon>Streptophyta</taxon>
        <taxon>Embryophyta</taxon>
        <taxon>Tracheophyta</taxon>
        <taxon>Spermatophyta</taxon>
        <taxon>Magnoliopsida</taxon>
        <taxon>eudicotyledons</taxon>
        <taxon>Gunneridae</taxon>
        <taxon>Pentapetalae</taxon>
        <taxon>rosids</taxon>
        <taxon>fabids</taxon>
        <taxon>Fabales</taxon>
        <taxon>Fabaceae</taxon>
        <taxon>Papilionoideae</taxon>
        <taxon>50 kb inversion clade</taxon>
        <taxon>NPAAA clade</taxon>
        <taxon>Hologalegina</taxon>
        <taxon>IRL clade</taxon>
        <taxon>Trifolieae</taxon>
        <taxon>Medicago</taxon>
    </lineage>
</organism>
<evidence type="ECO:0000259" key="2">
    <source>
        <dbReference type="Pfam" id="PF12515"/>
    </source>
</evidence>
<evidence type="ECO:0000313" key="3">
    <source>
        <dbReference type="EMBL" id="KEH20814.1"/>
    </source>
</evidence>
<dbReference type="Pfam" id="PF12515">
    <property type="entry name" value="CaATP_NAI"/>
    <property type="match status" value="1"/>
</dbReference>
<dbReference type="AlphaFoldDB" id="A0A072TTH6"/>
<sequence length="90" mass="10596">MEWNLLKDFELEPKNRSVEALRRWRSAVTLVKNRRRRFRMVADLEKRSEAEQIKQGIKVSFSSPYLFHFISSIILSLVLNATGIRKTSSD</sequence>
<reference evidence="3 5" key="2">
    <citation type="journal article" date="2014" name="BMC Genomics">
        <title>An improved genome release (version Mt4.0) for the model legume Medicago truncatula.</title>
        <authorList>
            <person name="Tang H."/>
            <person name="Krishnakumar V."/>
            <person name="Bidwell S."/>
            <person name="Rosen B."/>
            <person name="Chan A."/>
            <person name="Zhou S."/>
            <person name="Gentzbittel L."/>
            <person name="Childs K.L."/>
            <person name="Yandell M."/>
            <person name="Gundlach H."/>
            <person name="Mayer K.F."/>
            <person name="Schwartz D.C."/>
            <person name="Town C.D."/>
        </authorList>
    </citation>
    <scope>GENOME REANNOTATION</scope>
    <source>
        <strain evidence="3">A17</strain>
        <strain evidence="4 5">cv. Jemalong A17</strain>
    </source>
</reference>
<feature type="domain" description="Calcium-transporting P-type ATPase N-terminal autoinhibitory" evidence="2">
    <location>
        <begin position="6"/>
        <end position="49"/>
    </location>
</feature>
<protein>
    <submittedName>
        <fullName evidence="3">Ca2+-ATPase amino-terminal autoinhibitory domain protein</fullName>
    </submittedName>
</protein>
<reference evidence="4" key="3">
    <citation type="submission" date="2015-04" db="UniProtKB">
        <authorList>
            <consortium name="EnsemblPlants"/>
        </authorList>
    </citation>
    <scope>IDENTIFICATION</scope>
    <source>
        <strain evidence="4">cv. Jemalong A17</strain>
    </source>
</reference>
<dbReference type="GO" id="GO:0005516">
    <property type="term" value="F:calmodulin binding"/>
    <property type="evidence" value="ECO:0007669"/>
    <property type="project" value="InterPro"/>
</dbReference>
<evidence type="ECO:0000256" key="1">
    <source>
        <dbReference type="SAM" id="Phobius"/>
    </source>
</evidence>
<dbReference type="InterPro" id="IPR024750">
    <property type="entry name" value="Ca_ATPase_N_dom"/>
</dbReference>
<evidence type="ECO:0000313" key="4">
    <source>
        <dbReference type="EnsemblPlants" id="KEH20814"/>
    </source>
</evidence>
<keyword evidence="1" id="KW-0472">Membrane</keyword>
<keyword evidence="1" id="KW-0812">Transmembrane</keyword>
<evidence type="ECO:0000313" key="5">
    <source>
        <dbReference type="Proteomes" id="UP000002051"/>
    </source>
</evidence>
<reference evidence="3 5" key="1">
    <citation type="journal article" date="2011" name="Nature">
        <title>The Medicago genome provides insight into the evolution of rhizobial symbioses.</title>
        <authorList>
            <person name="Young N.D."/>
            <person name="Debelle F."/>
            <person name="Oldroyd G.E."/>
            <person name="Geurts R."/>
            <person name="Cannon S.B."/>
            <person name="Udvardi M.K."/>
            <person name="Benedito V.A."/>
            <person name="Mayer K.F."/>
            <person name="Gouzy J."/>
            <person name="Schoof H."/>
            <person name="Van de Peer Y."/>
            <person name="Proost S."/>
            <person name="Cook D.R."/>
            <person name="Meyers B.C."/>
            <person name="Spannagl M."/>
            <person name="Cheung F."/>
            <person name="De Mita S."/>
            <person name="Krishnakumar V."/>
            <person name="Gundlach H."/>
            <person name="Zhou S."/>
            <person name="Mudge J."/>
            <person name="Bharti A.K."/>
            <person name="Murray J.D."/>
            <person name="Naoumkina M.A."/>
            <person name="Rosen B."/>
            <person name="Silverstein K.A."/>
            <person name="Tang H."/>
            <person name="Rombauts S."/>
            <person name="Zhao P.X."/>
            <person name="Zhou P."/>
            <person name="Barbe V."/>
            <person name="Bardou P."/>
            <person name="Bechner M."/>
            <person name="Bellec A."/>
            <person name="Berger A."/>
            <person name="Berges H."/>
            <person name="Bidwell S."/>
            <person name="Bisseling T."/>
            <person name="Choisne N."/>
            <person name="Couloux A."/>
            <person name="Denny R."/>
            <person name="Deshpande S."/>
            <person name="Dai X."/>
            <person name="Doyle J.J."/>
            <person name="Dudez A.M."/>
            <person name="Farmer A.D."/>
            <person name="Fouteau S."/>
            <person name="Franken C."/>
            <person name="Gibelin C."/>
            <person name="Gish J."/>
            <person name="Goldstein S."/>
            <person name="Gonzalez A.J."/>
            <person name="Green P.J."/>
            <person name="Hallab A."/>
            <person name="Hartog M."/>
            <person name="Hua A."/>
            <person name="Humphray S.J."/>
            <person name="Jeong D.H."/>
            <person name="Jing Y."/>
            <person name="Jocker A."/>
            <person name="Kenton S.M."/>
            <person name="Kim D.J."/>
            <person name="Klee K."/>
            <person name="Lai H."/>
            <person name="Lang C."/>
            <person name="Lin S."/>
            <person name="Macmil S.L."/>
            <person name="Magdelenat G."/>
            <person name="Matthews L."/>
            <person name="McCorrison J."/>
            <person name="Monaghan E.L."/>
            <person name="Mun J.H."/>
            <person name="Najar F.Z."/>
            <person name="Nicholson C."/>
            <person name="Noirot C."/>
            <person name="O'Bleness M."/>
            <person name="Paule C.R."/>
            <person name="Poulain J."/>
            <person name="Prion F."/>
            <person name="Qin B."/>
            <person name="Qu C."/>
            <person name="Retzel E.F."/>
            <person name="Riddle C."/>
            <person name="Sallet E."/>
            <person name="Samain S."/>
            <person name="Samson N."/>
            <person name="Sanders I."/>
            <person name="Saurat O."/>
            <person name="Scarpelli C."/>
            <person name="Schiex T."/>
            <person name="Segurens B."/>
            <person name="Severin A.J."/>
            <person name="Sherrier D.J."/>
            <person name="Shi R."/>
            <person name="Sims S."/>
            <person name="Singer S.R."/>
            <person name="Sinharoy S."/>
            <person name="Sterck L."/>
            <person name="Viollet A."/>
            <person name="Wang B.B."/>
            <person name="Wang K."/>
            <person name="Wang M."/>
            <person name="Wang X."/>
            <person name="Warfsmann J."/>
            <person name="Weissenbach J."/>
            <person name="White D.D."/>
            <person name="White J.D."/>
            <person name="Wiley G.B."/>
            <person name="Wincker P."/>
            <person name="Xing Y."/>
            <person name="Yang L."/>
            <person name="Yao Z."/>
            <person name="Ying F."/>
            <person name="Zhai J."/>
            <person name="Zhou L."/>
            <person name="Zuber A."/>
            <person name="Denarie J."/>
            <person name="Dixon R.A."/>
            <person name="May G.D."/>
            <person name="Schwartz D.C."/>
            <person name="Rogers J."/>
            <person name="Quetier F."/>
            <person name="Town C.D."/>
            <person name="Roe B.A."/>
        </authorList>
    </citation>
    <scope>NUCLEOTIDE SEQUENCE [LARGE SCALE GENOMIC DNA]</scope>
    <source>
        <strain evidence="3">A17</strain>
        <strain evidence="4 5">cv. Jemalong A17</strain>
    </source>
</reference>
<dbReference type="EnsemblPlants" id="KEH20814">
    <property type="protein sequence ID" value="KEH20814"/>
    <property type="gene ID" value="MTR_8g090120"/>
</dbReference>
<keyword evidence="5" id="KW-1185">Reference proteome</keyword>
<dbReference type="EMBL" id="CM001224">
    <property type="protein sequence ID" value="KEH20814.1"/>
    <property type="molecule type" value="Genomic_DNA"/>
</dbReference>
<feature type="transmembrane region" description="Helical" evidence="1">
    <location>
        <begin position="65"/>
        <end position="84"/>
    </location>
</feature>
<dbReference type="Gene3D" id="1.20.5.170">
    <property type="match status" value="1"/>
</dbReference>
<proteinExistence type="predicted"/>
<name>A0A072TTH6_MEDTR</name>
<dbReference type="STRING" id="3880.A0A072TTH6"/>
<dbReference type="HOGENOM" id="CLU_184055_0_0_1"/>
<dbReference type="Proteomes" id="UP000002051">
    <property type="component" value="Chromosome 8"/>
</dbReference>
<accession>A0A072TTH6</accession>
<gene>
    <name evidence="3" type="ordered locus">MTR_8g090120</name>
</gene>